<dbReference type="GO" id="GO:0051607">
    <property type="term" value="P:defense response to virus"/>
    <property type="evidence" value="ECO:0007669"/>
    <property type="project" value="UniProtKB-KW"/>
</dbReference>
<protein>
    <recommendedName>
        <fullName evidence="5">CRISPR type III-B/RAMP module-associated protein Cmr5</fullName>
    </recommendedName>
</protein>
<dbReference type="InterPro" id="IPR023101">
    <property type="entry name" value="AF1862-like_dom_sf"/>
</dbReference>
<name>D7DSV0_METV3</name>
<dbReference type="EMBL" id="CP002057">
    <property type="protein sequence ID" value="ADI36210.1"/>
    <property type="molecule type" value="Genomic_DNA"/>
</dbReference>
<evidence type="ECO:0000313" key="7">
    <source>
        <dbReference type="Proteomes" id="UP000007722"/>
    </source>
</evidence>
<comment type="similarity">
    <text evidence="2">Belongs to the CRISPR system Cmr5 family.</text>
</comment>
<proteinExistence type="inferred from homology"/>
<evidence type="ECO:0000256" key="4">
    <source>
        <dbReference type="ARBA" id="ARBA00023118"/>
    </source>
</evidence>
<dbReference type="HOGENOM" id="CLU_120836_0_0_2"/>
<reference evidence="6 7" key="1">
    <citation type="submission" date="2010-05" db="EMBL/GenBank/DDBJ databases">
        <title>Complete sequence of Methanococcus voltae A3.</title>
        <authorList>
            <consortium name="US DOE Joint Genome Institute"/>
            <person name="Lucas S."/>
            <person name="Copeland A."/>
            <person name="Lapidus A."/>
            <person name="Cheng J.-F."/>
            <person name="Bruce D."/>
            <person name="Goodwin L."/>
            <person name="Pitluck S."/>
            <person name="Lowry S."/>
            <person name="Clum A."/>
            <person name="Land M."/>
            <person name="Hauser L."/>
            <person name="Kyrpides N."/>
            <person name="Mikhailova N."/>
            <person name="Whitman W.B."/>
            <person name="Woyke T."/>
        </authorList>
    </citation>
    <scope>NUCLEOTIDE SEQUENCE [LARGE SCALE GENOMIC DNA]</scope>
    <source>
        <strain evidence="7">ATCC BAA-1334 / A3</strain>
    </source>
</reference>
<evidence type="ECO:0000256" key="1">
    <source>
        <dbReference type="ARBA" id="ARBA00004496"/>
    </source>
</evidence>
<dbReference type="STRING" id="456320.Mvol_0551"/>
<organism evidence="6 7">
    <name type="scientific">Methanococcus voltae (strain ATCC BAA-1334 / A3)</name>
    <dbReference type="NCBI Taxonomy" id="456320"/>
    <lineage>
        <taxon>Archaea</taxon>
        <taxon>Methanobacteriati</taxon>
        <taxon>Methanobacteriota</taxon>
        <taxon>Methanomada group</taxon>
        <taxon>Methanococci</taxon>
        <taxon>Methanococcales</taxon>
        <taxon>Methanococcaceae</taxon>
        <taxon>Methanococcus</taxon>
    </lineage>
</organism>
<keyword evidence="4" id="KW-0051">Antiviral defense</keyword>
<keyword evidence="3" id="KW-0963">Cytoplasm</keyword>
<dbReference type="NCBIfam" id="TIGR01881">
    <property type="entry name" value="cas_Cmr5"/>
    <property type="match status" value="1"/>
</dbReference>
<dbReference type="Proteomes" id="UP000007722">
    <property type="component" value="Chromosome"/>
</dbReference>
<evidence type="ECO:0000313" key="6">
    <source>
        <dbReference type="EMBL" id="ADI36210.1"/>
    </source>
</evidence>
<dbReference type="KEGG" id="mvo:Mvol_0551"/>
<sequence length="142" mass="16555">MSEWNNTARYAFDCVKKVTNEKNDKLNKNYKSYARSAPMYIKVNGLVNTIAFYNSKKEKEEEAYKFLLKHIEEYFSKEPVVDKLIKKNGKDFLDELCGLDTANYMLATERTLGLIGWLKRFAEGMIEDNNNSNSKNNNENIE</sequence>
<evidence type="ECO:0000256" key="5">
    <source>
        <dbReference type="ARBA" id="ARBA00030001"/>
    </source>
</evidence>
<dbReference type="InParanoid" id="D7DSV0"/>
<dbReference type="Gene3D" id="1.10.520.30">
    <property type="entry name" value="AF1862-like domain"/>
    <property type="match status" value="1"/>
</dbReference>
<keyword evidence="7" id="KW-1185">Reference proteome</keyword>
<dbReference type="SUPFAM" id="SSF158568">
    <property type="entry name" value="AF1862-like"/>
    <property type="match status" value="1"/>
</dbReference>
<dbReference type="eggNOG" id="arCOG02654">
    <property type="taxonomic scope" value="Archaea"/>
</dbReference>
<dbReference type="GO" id="GO:0005737">
    <property type="term" value="C:cytoplasm"/>
    <property type="evidence" value="ECO:0007669"/>
    <property type="project" value="UniProtKB-SubCell"/>
</dbReference>
<evidence type="ECO:0000256" key="3">
    <source>
        <dbReference type="ARBA" id="ARBA00022490"/>
    </source>
</evidence>
<accession>D7DSV0</accession>
<gene>
    <name evidence="6" type="ordered locus">Mvol_0551</name>
</gene>
<dbReference type="InterPro" id="IPR010160">
    <property type="entry name" value="CRISPR-assoc_prot_Cmr5"/>
</dbReference>
<dbReference type="Pfam" id="PF09701">
    <property type="entry name" value="Cas_Cmr5"/>
    <property type="match status" value="1"/>
</dbReference>
<comment type="subcellular location">
    <subcellularLocation>
        <location evidence="1">Cytoplasm</location>
    </subcellularLocation>
</comment>
<dbReference type="AlphaFoldDB" id="D7DSV0"/>
<evidence type="ECO:0000256" key="2">
    <source>
        <dbReference type="ARBA" id="ARBA00006161"/>
    </source>
</evidence>